<feature type="transmembrane region" description="Helical" evidence="5">
    <location>
        <begin position="30"/>
        <end position="54"/>
    </location>
</feature>
<feature type="transmembrane region" description="Helical" evidence="5">
    <location>
        <begin position="125"/>
        <end position="145"/>
    </location>
</feature>
<name>A0A382ZB02_9ZZZZ</name>
<feature type="transmembrane region" description="Helical" evidence="5">
    <location>
        <begin position="160"/>
        <end position="181"/>
    </location>
</feature>
<dbReference type="GO" id="GO:0016020">
    <property type="term" value="C:membrane"/>
    <property type="evidence" value="ECO:0007669"/>
    <property type="project" value="UniProtKB-SubCell"/>
</dbReference>
<feature type="transmembrane region" description="Helical" evidence="5">
    <location>
        <begin position="238"/>
        <end position="257"/>
    </location>
</feature>
<proteinExistence type="predicted"/>
<dbReference type="AlphaFoldDB" id="A0A382ZB02"/>
<feature type="non-terminal residue" evidence="7">
    <location>
        <position position="1"/>
    </location>
</feature>
<dbReference type="PANTHER" id="PTHR22773">
    <property type="entry name" value="NADH DEHYDROGENASE"/>
    <property type="match status" value="1"/>
</dbReference>
<protein>
    <recommendedName>
        <fullName evidence="6">NADH:quinone oxidoreductase/Mrp antiporter transmembrane domain-containing protein</fullName>
    </recommendedName>
</protein>
<feature type="transmembrane region" description="Helical" evidence="5">
    <location>
        <begin position="202"/>
        <end position="218"/>
    </location>
</feature>
<feature type="domain" description="NADH:quinone oxidoreductase/Mrp antiporter transmembrane" evidence="6">
    <location>
        <begin position="1"/>
        <end position="252"/>
    </location>
</feature>
<keyword evidence="4 5" id="KW-0472">Membrane</keyword>
<feature type="non-terminal residue" evidence="7">
    <location>
        <position position="258"/>
    </location>
</feature>
<feature type="transmembrane region" description="Helical" evidence="5">
    <location>
        <begin position="97"/>
        <end position="118"/>
    </location>
</feature>
<evidence type="ECO:0000256" key="5">
    <source>
        <dbReference type="SAM" id="Phobius"/>
    </source>
</evidence>
<evidence type="ECO:0000259" key="6">
    <source>
        <dbReference type="Pfam" id="PF00361"/>
    </source>
</evidence>
<dbReference type="Pfam" id="PF00361">
    <property type="entry name" value="Proton_antipo_M"/>
    <property type="match status" value="1"/>
</dbReference>
<keyword evidence="2 5" id="KW-0812">Transmembrane</keyword>
<gene>
    <name evidence="7" type="ORF">METZ01_LOCUS445119</name>
</gene>
<comment type="subcellular location">
    <subcellularLocation>
        <location evidence="1">Membrane</location>
        <topology evidence="1">Multi-pass membrane protein</topology>
    </subcellularLocation>
</comment>
<keyword evidence="3 5" id="KW-1133">Transmembrane helix</keyword>
<reference evidence="7" key="1">
    <citation type="submission" date="2018-05" db="EMBL/GenBank/DDBJ databases">
        <authorList>
            <person name="Lanie J.A."/>
            <person name="Ng W.-L."/>
            <person name="Kazmierczak K.M."/>
            <person name="Andrzejewski T.M."/>
            <person name="Davidsen T.M."/>
            <person name="Wayne K.J."/>
            <person name="Tettelin H."/>
            <person name="Glass J.I."/>
            <person name="Rusch D."/>
            <person name="Podicherti R."/>
            <person name="Tsui H.-C.T."/>
            <person name="Winkler M.E."/>
        </authorList>
    </citation>
    <scope>NUCLEOTIDE SEQUENCE</scope>
</reference>
<sequence>FGFTGTTYLTEIFSSIASSFDPNVPFGSHALFLGVILIIAGFGFKIAAVPFQMWVPDVYEGAPTPITAYLSVASKAAGFAIVLRVSYLAFGSLSLDWAAVFAILSVASMTIGNVVAVAQDNIKRMLAYSTIAHAGYLMIGLAAISERVPDGSATIGPSGILFYLVAYAVTNLAAFFAIIAITSRTGSDLISSFTGIGRRSPILALTLTLAIISLIGIPPTAGFMGKLYLFSAAIKSELVWLVVAGVINSTLSAYYYLR</sequence>
<evidence type="ECO:0000256" key="4">
    <source>
        <dbReference type="ARBA" id="ARBA00023136"/>
    </source>
</evidence>
<evidence type="ECO:0000256" key="3">
    <source>
        <dbReference type="ARBA" id="ARBA00022989"/>
    </source>
</evidence>
<evidence type="ECO:0000256" key="1">
    <source>
        <dbReference type="ARBA" id="ARBA00004141"/>
    </source>
</evidence>
<dbReference type="EMBL" id="UINC01182193">
    <property type="protein sequence ID" value="SVD92265.1"/>
    <property type="molecule type" value="Genomic_DNA"/>
</dbReference>
<evidence type="ECO:0000313" key="7">
    <source>
        <dbReference type="EMBL" id="SVD92265.1"/>
    </source>
</evidence>
<evidence type="ECO:0000256" key="2">
    <source>
        <dbReference type="ARBA" id="ARBA00022692"/>
    </source>
</evidence>
<dbReference type="InterPro" id="IPR001750">
    <property type="entry name" value="ND/Mrp_TM"/>
</dbReference>
<accession>A0A382ZB02</accession>
<feature type="transmembrane region" description="Helical" evidence="5">
    <location>
        <begin position="66"/>
        <end position="85"/>
    </location>
</feature>
<organism evidence="7">
    <name type="scientific">marine metagenome</name>
    <dbReference type="NCBI Taxonomy" id="408172"/>
    <lineage>
        <taxon>unclassified sequences</taxon>
        <taxon>metagenomes</taxon>
        <taxon>ecological metagenomes</taxon>
    </lineage>
</organism>